<dbReference type="PANTHER" id="PTHR34227">
    <property type="entry name" value="CHAPERONE PROTEIN YCDY"/>
    <property type="match status" value="1"/>
</dbReference>
<dbReference type="SUPFAM" id="SSF89155">
    <property type="entry name" value="TorD-like"/>
    <property type="match status" value="1"/>
</dbReference>
<dbReference type="Pfam" id="PF02613">
    <property type="entry name" value="Nitrate_red_del"/>
    <property type="match status" value="1"/>
</dbReference>
<evidence type="ECO:0000256" key="1">
    <source>
        <dbReference type="ARBA" id="ARBA00023186"/>
    </source>
</evidence>
<evidence type="ECO:0000313" key="3">
    <source>
        <dbReference type="Proteomes" id="UP000029264"/>
    </source>
</evidence>
<dbReference type="STRING" id="1515746.HR45_09415"/>
<protein>
    <recommendedName>
        <fullName evidence="4">Molecular chaperone</fullName>
    </recommendedName>
</protein>
<keyword evidence="3" id="KW-1185">Reference proteome</keyword>
<dbReference type="PANTHER" id="PTHR34227:SF13">
    <property type="entry name" value="TAT PROOFREADING CHAPERONE DMSD-RELATED"/>
    <property type="match status" value="1"/>
</dbReference>
<sequence>MNEQQDLALALKTVAQLFYQYPRAELLSLMSAAVWQEWPTYRSKDKCCVAAIAASELDFEQICADYTRMFIGPGKKLVYPWSSVHLDEEPLLFGESTQHWEHFCRRHGIAIAQSSNEPSDHFALILWVLAELYENTSKHDLCTEIITRFYLPWIPMVLSEIEKQAQTVLYRELAKLVLHYVTMIQTHLCVGETTECVLEGA</sequence>
<organism evidence="2 3">
    <name type="scientific">Shewanella mangrovi</name>
    <dbReference type="NCBI Taxonomy" id="1515746"/>
    <lineage>
        <taxon>Bacteria</taxon>
        <taxon>Pseudomonadati</taxon>
        <taxon>Pseudomonadota</taxon>
        <taxon>Gammaproteobacteria</taxon>
        <taxon>Alteromonadales</taxon>
        <taxon>Shewanellaceae</taxon>
        <taxon>Shewanella</taxon>
    </lineage>
</organism>
<dbReference type="InterPro" id="IPR020945">
    <property type="entry name" value="DMSO/NO3_reduct_chaperone"/>
</dbReference>
<comment type="caution">
    <text evidence="2">The sequence shown here is derived from an EMBL/GenBank/DDBJ whole genome shotgun (WGS) entry which is preliminary data.</text>
</comment>
<dbReference type="InterPro" id="IPR050289">
    <property type="entry name" value="TorD/DmsD_chaperones"/>
</dbReference>
<keyword evidence="1" id="KW-0143">Chaperone</keyword>
<dbReference type="EMBL" id="JPEO01000005">
    <property type="protein sequence ID" value="KFZ37631.1"/>
    <property type="molecule type" value="Genomic_DNA"/>
</dbReference>
<dbReference type="eggNOG" id="COG3381">
    <property type="taxonomic scope" value="Bacteria"/>
</dbReference>
<reference evidence="2 3" key="1">
    <citation type="submission" date="2014-06" db="EMBL/GenBank/DDBJ databases">
        <title>Shewanella sp. YQH10.</title>
        <authorList>
            <person name="Liu Y."/>
            <person name="Zeng R."/>
        </authorList>
    </citation>
    <scope>NUCLEOTIDE SEQUENCE [LARGE SCALE GENOMIC DNA]</scope>
    <source>
        <strain evidence="2 3">YQH10</strain>
    </source>
</reference>
<name>A0A094JYW3_9GAMM</name>
<dbReference type="InterPro" id="IPR036411">
    <property type="entry name" value="TorD-like_sf"/>
</dbReference>
<dbReference type="AlphaFoldDB" id="A0A094JYW3"/>
<evidence type="ECO:0008006" key="4">
    <source>
        <dbReference type="Google" id="ProtNLM"/>
    </source>
</evidence>
<accession>A0A094JYW3</accession>
<dbReference type="Proteomes" id="UP000029264">
    <property type="component" value="Unassembled WGS sequence"/>
</dbReference>
<gene>
    <name evidence="2" type="ORF">HR45_09415</name>
</gene>
<dbReference type="OrthoDB" id="3174863at2"/>
<proteinExistence type="predicted"/>
<dbReference type="RefSeq" id="WP_037442176.1">
    <property type="nucleotide sequence ID" value="NZ_JPEO01000005.1"/>
</dbReference>
<evidence type="ECO:0000313" key="2">
    <source>
        <dbReference type="EMBL" id="KFZ37631.1"/>
    </source>
</evidence>
<dbReference type="Gene3D" id="1.10.3480.10">
    <property type="entry name" value="TorD-like"/>
    <property type="match status" value="1"/>
</dbReference>